<comment type="caution">
    <text evidence="5">The sequence shown here is derived from an EMBL/GenBank/DDBJ whole genome shotgun (WGS) entry which is preliminary data.</text>
</comment>
<dbReference type="Pfam" id="PF12833">
    <property type="entry name" value="HTH_18"/>
    <property type="match status" value="1"/>
</dbReference>
<dbReference type="Gene3D" id="1.10.10.60">
    <property type="entry name" value="Homeodomain-like"/>
    <property type="match status" value="1"/>
</dbReference>
<dbReference type="Gene3D" id="3.40.50.880">
    <property type="match status" value="1"/>
</dbReference>
<dbReference type="PANTHER" id="PTHR43130:SF11">
    <property type="entry name" value="TRANSCRIPTIONAL REGULATORY PROTEIN"/>
    <property type="match status" value="1"/>
</dbReference>
<evidence type="ECO:0000313" key="6">
    <source>
        <dbReference type="Proteomes" id="UP000094849"/>
    </source>
</evidence>
<dbReference type="InterPro" id="IPR009057">
    <property type="entry name" value="Homeodomain-like_sf"/>
</dbReference>
<dbReference type="PANTHER" id="PTHR43130">
    <property type="entry name" value="ARAC-FAMILY TRANSCRIPTIONAL REGULATOR"/>
    <property type="match status" value="1"/>
</dbReference>
<keyword evidence="2" id="KW-0804">Transcription</keyword>
<sequence length="346" mass="38387">MKTTVSVAIVVIEECMASAIAGSIDMLYAANRISEAMGKQQLPRYEWKVVSVSGLPVKTGNGMLQAVDCSLKGIRPVDVVYIPGMSVIDETRLVSILENNRPLVNWLTKRAAGKSLITSSCTGSFFVAEAGLLKDKQATTGWPVEGLFAARYPDVRLESSELLVAADSVLSAGASTSYQDLMLEVIRRFSNHRVAHLTARYLLLDSSRHSQAAFRVSSVRKYDDPVVTRAHELMQKNLSDPQQVPELAAYLNVSDRTLIRRFKSATGQGPNACLQSLRIDRAKWLLESTGKSHESVANSVGYTDISSFRRLFKRSIGMTMGEYRKRFRSRRQIGRASPLHRSRKTD</sequence>
<gene>
    <name evidence="5" type="ORF">A3196_08795</name>
</gene>
<evidence type="ECO:0000256" key="3">
    <source>
        <dbReference type="SAM" id="MobiDB-lite"/>
    </source>
</evidence>
<dbReference type="GO" id="GO:0003700">
    <property type="term" value="F:DNA-binding transcription factor activity"/>
    <property type="evidence" value="ECO:0007669"/>
    <property type="project" value="InterPro"/>
</dbReference>
<dbReference type="OrthoDB" id="9803764at2"/>
<name>A0A1E2UQ07_9GAMM</name>
<dbReference type="SUPFAM" id="SSF52317">
    <property type="entry name" value="Class I glutamine amidotransferase-like"/>
    <property type="match status" value="1"/>
</dbReference>
<dbReference type="RefSeq" id="WP_069020296.1">
    <property type="nucleotide sequence ID" value="NZ_LVJY01000006.1"/>
</dbReference>
<dbReference type="Pfam" id="PF01965">
    <property type="entry name" value="DJ-1_PfpI"/>
    <property type="match status" value="1"/>
</dbReference>
<dbReference type="GO" id="GO:0043565">
    <property type="term" value="F:sequence-specific DNA binding"/>
    <property type="evidence" value="ECO:0007669"/>
    <property type="project" value="InterPro"/>
</dbReference>
<feature type="domain" description="HTH araC/xylS-type" evidence="4">
    <location>
        <begin position="228"/>
        <end position="326"/>
    </location>
</feature>
<dbReference type="AlphaFoldDB" id="A0A1E2UQ07"/>
<organism evidence="5 6">
    <name type="scientific">Candidatus Thiodiazotropha endoloripes</name>
    <dbReference type="NCBI Taxonomy" id="1818881"/>
    <lineage>
        <taxon>Bacteria</taxon>
        <taxon>Pseudomonadati</taxon>
        <taxon>Pseudomonadota</taxon>
        <taxon>Gammaproteobacteria</taxon>
        <taxon>Chromatiales</taxon>
        <taxon>Sedimenticolaceae</taxon>
        <taxon>Candidatus Thiodiazotropha</taxon>
    </lineage>
</organism>
<dbReference type="STRING" id="1818881.A3196_08795"/>
<keyword evidence="6" id="KW-1185">Reference proteome</keyword>
<dbReference type="InterPro" id="IPR029062">
    <property type="entry name" value="Class_I_gatase-like"/>
</dbReference>
<dbReference type="SMART" id="SM00342">
    <property type="entry name" value="HTH_ARAC"/>
    <property type="match status" value="1"/>
</dbReference>
<evidence type="ECO:0000256" key="2">
    <source>
        <dbReference type="ARBA" id="ARBA00023163"/>
    </source>
</evidence>
<dbReference type="PROSITE" id="PS01124">
    <property type="entry name" value="HTH_ARAC_FAMILY_2"/>
    <property type="match status" value="1"/>
</dbReference>
<dbReference type="InterPro" id="IPR002818">
    <property type="entry name" value="DJ-1/PfpI"/>
</dbReference>
<reference evidence="5 6" key="1">
    <citation type="submission" date="2016-03" db="EMBL/GenBank/DDBJ databases">
        <title>Chemosynthetic sulphur-oxidizing symbionts of marine invertebrate animals are capable of nitrogen fixation.</title>
        <authorList>
            <person name="Petersen J.M."/>
            <person name="Kemper A."/>
            <person name="Gruber-Vodicka H."/>
            <person name="Cardini U."/>
            <person name="Geest Mvander."/>
            <person name="Kleiner M."/>
            <person name="Bulgheresi S."/>
            <person name="Fussmann M."/>
            <person name="Herbold C."/>
            <person name="Seah B.K.B."/>
            <person name="Antony C.Paul."/>
            <person name="Liu D."/>
            <person name="Belitz A."/>
            <person name="Weber M."/>
        </authorList>
    </citation>
    <scope>NUCLEOTIDE SEQUENCE [LARGE SCALE GENOMIC DNA]</scope>
    <source>
        <strain evidence="5">G_D</strain>
    </source>
</reference>
<dbReference type="SUPFAM" id="SSF46689">
    <property type="entry name" value="Homeodomain-like"/>
    <property type="match status" value="2"/>
</dbReference>
<dbReference type="InterPro" id="IPR052158">
    <property type="entry name" value="INH-QAR"/>
</dbReference>
<proteinExistence type="predicted"/>
<dbReference type="InterPro" id="IPR018060">
    <property type="entry name" value="HTH_AraC"/>
</dbReference>
<feature type="region of interest" description="Disordered" evidence="3">
    <location>
        <begin position="327"/>
        <end position="346"/>
    </location>
</feature>
<dbReference type="CDD" id="cd03138">
    <property type="entry name" value="GATase1_AraC_2"/>
    <property type="match status" value="1"/>
</dbReference>
<evidence type="ECO:0000313" key="5">
    <source>
        <dbReference type="EMBL" id="ODB96846.1"/>
    </source>
</evidence>
<dbReference type="Proteomes" id="UP000094849">
    <property type="component" value="Unassembled WGS sequence"/>
</dbReference>
<evidence type="ECO:0000256" key="1">
    <source>
        <dbReference type="ARBA" id="ARBA00023015"/>
    </source>
</evidence>
<dbReference type="EMBL" id="LVJZ01000003">
    <property type="protein sequence ID" value="ODB96846.1"/>
    <property type="molecule type" value="Genomic_DNA"/>
</dbReference>
<accession>A0A1E2UQ07</accession>
<keyword evidence="1" id="KW-0805">Transcription regulation</keyword>
<evidence type="ECO:0000259" key="4">
    <source>
        <dbReference type="PROSITE" id="PS01124"/>
    </source>
</evidence>
<protein>
    <recommendedName>
        <fullName evidence="4">HTH araC/xylS-type domain-containing protein</fullName>
    </recommendedName>
</protein>